<evidence type="ECO:0000256" key="1">
    <source>
        <dbReference type="SAM" id="Phobius"/>
    </source>
</evidence>
<feature type="transmembrane region" description="Helical" evidence="1">
    <location>
        <begin position="561"/>
        <end position="580"/>
    </location>
</feature>
<reference evidence="2 3" key="1">
    <citation type="journal article" date="2016" name="Nat. Commun.">
        <title>Thousands of microbial genomes shed light on interconnected biogeochemical processes in an aquifer system.</title>
        <authorList>
            <person name="Anantharaman K."/>
            <person name="Brown C.T."/>
            <person name="Hug L.A."/>
            <person name="Sharon I."/>
            <person name="Castelle C.J."/>
            <person name="Probst A.J."/>
            <person name="Thomas B.C."/>
            <person name="Singh A."/>
            <person name="Wilkins M.J."/>
            <person name="Karaoz U."/>
            <person name="Brodie E.L."/>
            <person name="Williams K.H."/>
            <person name="Hubbard S.S."/>
            <person name="Banfield J.F."/>
        </authorList>
    </citation>
    <scope>NUCLEOTIDE SEQUENCE [LARGE SCALE GENOMIC DNA]</scope>
</reference>
<feature type="transmembrane region" description="Helical" evidence="1">
    <location>
        <begin position="299"/>
        <end position="321"/>
    </location>
</feature>
<accession>A0A1F6MQF1</accession>
<keyword evidence="1" id="KW-0812">Transmembrane</keyword>
<dbReference type="EMBL" id="MFQE01000011">
    <property type="protein sequence ID" value="OGH73852.1"/>
    <property type="molecule type" value="Genomic_DNA"/>
</dbReference>
<feature type="transmembrane region" description="Helical" evidence="1">
    <location>
        <begin position="32"/>
        <end position="49"/>
    </location>
</feature>
<sequence length="750" mass="85141">MSRNFKFSLIILVIGVDLLFLYYQLIHWKIAWVGWGLFVLYILLVGHWWTEIFGRVYGFNRGRVTTKILGWFAAFTLLGLVSSVFVVLHRLTPMFVWVAYVAGAVVAAGVFWLIGRTGHRGHMAEKEGRAERVIVFGGRWILAVLYGVLWLAGFWLLVGSRSDAALFSPWQAIHPYFLPIFFALIVLLGIMLFSRFRTSTLLFFIIAQSFLLHFYLPLSHELPWGGDVWRHVANEERLSQGEFIYPVAVGPNVETRNAGGFDIPEVFVHPQKFSYGHLWGASVALAHTLGADFIQINKWLVPIVWSLIIPILLFRIGLLLFGSPQRGLWLAALTFVAFPLQALGGLTLPVSLGFPVFLLALLLWLIYLRDGDPRQKWVALVLAGLLAFGYALYFLLMWIMIAGSWILKKILNIKYSILKNIASVVLFIAVILVIPVIELAGNVSRIPSPIDWIGNAKQLLGQFSGWYFASAIRPHDIVSGNILFNHTPEYTFVPNLFADWQWHVVVVVGLIWLFAFIGFFRKKVNMLWSIMTVLFSTVFGGYVIGWFVLEGDRLLTRRLDATLAFVLLVFFLFGIFHVSRITYHVSRRIGKVSIFLMVLVFSWFATTTYASGPDIRVVSRDEYDAAQYIWDQEDHTREKYCVLADTWLLLALEGISGGRIVGGGFPIDAQFGQPERVQLLDEMNKNPSEGVLQNAHQLTFADNCWVALEEGFFDFGVDRIDEIIGSTAKPFGYESTYLLVWREGLKNVEE</sequence>
<feature type="transmembrane region" description="Helical" evidence="1">
    <location>
        <begin position="417"/>
        <end position="437"/>
    </location>
</feature>
<evidence type="ECO:0008006" key="4">
    <source>
        <dbReference type="Google" id="ProtNLM"/>
    </source>
</evidence>
<dbReference type="STRING" id="1798683.A3C90_01250"/>
<comment type="caution">
    <text evidence="2">The sequence shown here is derived from an EMBL/GenBank/DDBJ whole genome shotgun (WGS) entry which is preliminary data.</text>
</comment>
<feature type="transmembrane region" description="Helical" evidence="1">
    <location>
        <begin position="527"/>
        <end position="549"/>
    </location>
</feature>
<protein>
    <recommendedName>
        <fullName evidence="4">Glycosyltransferase RgtA/B/C/D-like domain-containing protein</fullName>
    </recommendedName>
</protein>
<feature type="transmembrane region" description="Helical" evidence="1">
    <location>
        <begin position="69"/>
        <end position="88"/>
    </location>
</feature>
<feature type="transmembrane region" description="Helical" evidence="1">
    <location>
        <begin position="500"/>
        <end position="520"/>
    </location>
</feature>
<organism evidence="2 3">
    <name type="scientific">Candidatus Magasanikbacteria bacterium RIFCSPHIGHO2_02_FULL_51_14</name>
    <dbReference type="NCBI Taxonomy" id="1798683"/>
    <lineage>
        <taxon>Bacteria</taxon>
        <taxon>Candidatus Magasanikiibacteriota</taxon>
    </lineage>
</organism>
<keyword evidence="1" id="KW-0472">Membrane</keyword>
<evidence type="ECO:0000313" key="3">
    <source>
        <dbReference type="Proteomes" id="UP000177457"/>
    </source>
</evidence>
<dbReference type="AlphaFoldDB" id="A0A1F6MQF1"/>
<feature type="transmembrane region" description="Helical" evidence="1">
    <location>
        <begin position="136"/>
        <end position="156"/>
    </location>
</feature>
<gene>
    <name evidence="2" type="ORF">A3C90_01250</name>
</gene>
<name>A0A1F6MQF1_9BACT</name>
<dbReference type="Proteomes" id="UP000177457">
    <property type="component" value="Unassembled WGS sequence"/>
</dbReference>
<feature type="transmembrane region" description="Helical" evidence="1">
    <location>
        <begin position="94"/>
        <end position="115"/>
    </location>
</feature>
<feature type="transmembrane region" description="Helical" evidence="1">
    <location>
        <begin position="176"/>
        <end position="193"/>
    </location>
</feature>
<feature type="transmembrane region" description="Helical" evidence="1">
    <location>
        <begin position="7"/>
        <end position="26"/>
    </location>
</feature>
<proteinExistence type="predicted"/>
<evidence type="ECO:0000313" key="2">
    <source>
        <dbReference type="EMBL" id="OGH73852.1"/>
    </source>
</evidence>
<feature type="transmembrane region" description="Helical" evidence="1">
    <location>
        <begin position="592"/>
        <end position="610"/>
    </location>
</feature>
<feature type="transmembrane region" description="Helical" evidence="1">
    <location>
        <begin position="379"/>
        <end position="405"/>
    </location>
</feature>
<feature type="transmembrane region" description="Helical" evidence="1">
    <location>
        <begin position="342"/>
        <end position="367"/>
    </location>
</feature>
<feature type="transmembrane region" description="Helical" evidence="1">
    <location>
        <begin position="200"/>
        <end position="218"/>
    </location>
</feature>
<keyword evidence="1" id="KW-1133">Transmembrane helix</keyword>